<dbReference type="PROSITE" id="PS00211">
    <property type="entry name" value="ABC_TRANSPORTER_1"/>
    <property type="match status" value="1"/>
</dbReference>
<feature type="transmembrane region" description="Helical" evidence="11">
    <location>
        <begin position="1333"/>
        <end position="1352"/>
    </location>
</feature>
<dbReference type="PROSITE" id="PS50893">
    <property type="entry name" value="ABC_TRANSPORTER_2"/>
    <property type="match status" value="2"/>
</dbReference>
<organism evidence="14">
    <name type="scientific">Vanderwaltozyma polyspora (strain ATCC 22028 / DSM 70294 / BCRC 21397 / CBS 2163 / NBRC 10782 / NRRL Y-8283 / UCD 57-17)</name>
    <name type="common">Kluyveromyces polysporus</name>
    <dbReference type="NCBI Taxonomy" id="436907"/>
    <lineage>
        <taxon>Eukaryota</taxon>
        <taxon>Fungi</taxon>
        <taxon>Dikarya</taxon>
        <taxon>Ascomycota</taxon>
        <taxon>Saccharomycotina</taxon>
        <taxon>Saccharomycetes</taxon>
        <taxon>Saccharomycetales</taxon>
        <taxon>Saccharomycetaceae</taxon>
        <taxon>Vanderwaltozyma</taxon>
    </lineage>
</organism>
<evidence type="ECO:0000256" key="1">
    <source>
        <dbReference type="ARBA" id="ARBA00004141"/>
    </source>
</evidence>
<keyword evidence="3" id="KW-0813">Transport</keyword>
<dbReference type="InterPro" id="IPR017871">
    <property type="entry name" value="ABC_transporter-like_CS"/>
</dbReference>
<feature type="transmembrane region" description="Helical" evidence="11">
    <location>
        <begin position="767"/>
        <end position="784"/>
    </location>
</feature>
<keyword evidence="14" id="KW-1185">Reference proteome</keyword>
<feature type="transmembrane region" description="Helical" evidence="11">
    <location>
        <begin position="660"/>
        <end position="677"/>
    </location>
</feature>
<gene>
    <name evidence="13" type="ORF">Kpol_1037p47</name>
</gene>
<dbReference type="GO" id="GO:0005524">
    <property type="term" value="F:ATP binding"/>
    <property type="evidence" value="ECO:0007669"/>
    <property type="project" value="UniProtKB-KW"/>
</dbReference>
<dbReference type="Pfam" id="PF19055">
    <property type="entry name" value="ABC2_membrane_7"/>
    <property type="match status" value="1"/>
</dbReference>
<evidence type="ECO:0000256" key="6">
    <source>
        <dbReference type="ARBA" id="ARBA00022741"/>
    </source>
</evidence>
<dbReference type="eggNOG" id="KOG0065">
    <property type="taxonomic scope" value="Eukaryota"/>
</dbReference>
<evidence type="ECO:0000256" key="8">
    <source>
        <dbReference type="ARBA" id="ARBA00022989"/>
    </source>
</evidence>
<dbReference type="Pfam" id="PF01061">
    <property type="entry name" value="ABC2_membrane"/>
    <property type="match status" value="2"/>
</dbReference>
<protein>
    <recommendedName>
        <fullName evidence="12">ABC transporter domain-containing protein</fullName>
    </recommendedName>
</protein>
<dbReference type="OMA" id="FAHRCCG"/>
<dbReference type="PANTHER" id="PTHR19241">
    <property type="entry name" value="ATP-BINDING CASSETTE TRANSPORTER"/>
    <property type="match status" value="1"/>
</dbReference>
<dbReference type="OrthoDB" id="245989at2759"/>
<dbReference type="SUPFAM" id="SSF52540">
    <property type="entry name" value="P-loop containing nucleoside triphosphate hydrolases"/>
    <property type="match status" value="2"/>
</dbReference>
<dbReference type="GO" id="GO:0016887">
    <property type="term" value="F:ATP hydrolysis activity"/>
    <property type="evidence" value="ECO:0007669"/>
    <property type="project" value="InterPro"/>
</dbReference>
<dbReference type="KEGG" id="vpo:Kpol_1037p47"/>
<keyword evidence="4 11" id="KW-0812">Transmembrane</keyword>
<feature type="transmembrane region" description="Helical" evidence="11">
    <location>
        <begin position="1195"/>
        <end position="1212"/>
    </location>
</feature>
<feature type="transmembrane region" description="Helical" evidence="11">
    <location>
        <begin position="557"/>
        <end position="576"/>
    </location>
</feature>
<evidence type="ECO:0000256" key="3">
    <source>
        <dbReference type="ARBA" id="ARBA00022448"/>
    </source>
</evidence>
<evidence type="ECO:0000256" key="11">
    <source>
        <dbReference type="SAM" id="Phobius"/>
    </source>
</evidence>
<dbReference type="GeneID" id="5545670"/>
<feature type="transmembrane region" description="Helical" evidence="11">
    <location>
        <begin position="596"/>
        <end position="617"/>
    </location>
</feature>
<evidence type="ECO:0000256" key="9">
    <source>
        <dbReference type="ARBA" id="ARBA00023136"/>
    </source>
</evidence>
<dbReference type="CDD" id="cd03233">
    <property type="entry name" value="ABCG_PDR_domain1"/>
    <property type="match status" value="1"/>
</dbReference>
<dbReference type="InterPro" id="IPR003439">
    <property type="entry name" value="ABC_transporter-like_ATP-bd"/>
</dbReference>
<feature type="domain" description="ABC transporter" evidence="12">
    <location>
        <begin position="153"/>
        <end position="406"/>
    </location>
</feature>
<accession>A7TJY8</accession>
<evidence type="ECO:0000256" key="7">
    <source>
        <dbReference type="ARBA" id="ARBA00022840"/>
    </source>
</evidence>
<sequence>MADNISEINEKLGDLNNSRANNNGATNDESEETLEPEHILENFDNTGRSFAKDSRPSSISEHESTESLTNSRLVNRITSLARTFSHVETSSSEADFETIKDPRKIIEKFVRDAFEQGIHIRNTSIIMEDITVQVPDTSRQEASTFGDFILLPITIYKMIKKFTQHKKMKSILSEVNFLVKPGNMVLVLGRPGSGCSTLLKTAVGETSSYKGNVSGSVTYDGIPQKEMVKNYKSDLIYCAETDIHFPHLTVKQTLDFALACKVQNVRINNMSAKKQIGIARDLLATIFGLRHTYSTKVGNDFVRGVSGGERKRVSIAEALAARGTIYAWDNATRGLDASTALEFAQALRTFTELLKSTSFCCLYQVSENIFHTFDMVTVLYSGKQIYYGPVAKAKDFFERMGYKCPPRQDTAEFLTALTDPNGLHLIKEGFEGTVPRSADEFESYWKSSPEFKQLLSDIETYKTEVDPEKTREIYTMSLKQEKTKWTRKSSYYTVSFPEQVKLCTIRGFQRIYGDKSFSIISTVAAVFQSFIIGSLFYNTPSSTSGAFSRGGTHFFMLLYYSLISLANISFAQRPIINKHKSYSFYHPAAEALSENLSFFPFRMIGLTMFMVVIYFLAGLRRTASAFFITYLFLTMAAEIINCLFQMIAAACETINEANSINGILMLSLSMYSTYMIQLPEMRVYFKWISFALPLRYGFESMLNAEFHNRYMSCGGTLVPSGPGYENVPPSNQVCAFPGSTPGSSEVLGDNYLRVQFTYQYKNTWRNFGIFWCFLLGYLGLKCLLAEFKPSFRKEGNILLYKKNSKILSPFKDEESTPDVGEVSLKHHTTATSSNNETIVHEKDEVFEGLGSTGNFLWRDLVYTIPLEGSTRVLLDHVSGYCIPGKLTALMGESGAGKTTLLNTLAQRNEIGVVTGDIKVDGAKIDISFGRRTGYVQQQDVHLAELTVREALIFSAMMRRPESVPYSEKLDFVEKIIEVLEMGDYADALVGLEGSGLNVEQRKKLSIGVELVARPDILLFVDEPTSGLDSQEAWSIVQLLKRLSESGQSILCTIHQPSATLFEQFDRLLLLKKGGKTVYFGDIGNNSDTVLDYFERNGGRKCLESENPAEYILEIIGAGASASVEEDWGSVWNNSPESTTVQNDIEGLLSEKGNRPDGEHSINKTYATSYFYQFKCVQMRAFTILWRDTNYLVSKFMLFLVTGLYIGFTFFHVPQSYNGLQGALFAAFLTLITSAPVMNQIQARAIEARELYEVRESKSNVFHWSLLLLCQYFSEIPYSLVFSAIYFVSFYFPVGIFYEASRSAVFYLNYGVMFQFFYVALGLMVLYLSPNLQSANVIMGLTLSFLVAFCGVVQPKTLMPGFWTFMWKASPYTYFVQNLISIMLHDKPVVCKEKELSFLDPPTGLTCGEYMAPFLTIAPGYINNPDSTSNCGYCLYSVGDSYLERVSASYSNLWRNFGFYWAYIVFNLIAMVVSYYIFHILKIPSKIIHIIKNALAAFRIKQKNKNNN</sequence>
<dbReference type="GO" id="GO:0071466">
    <property type="term" value="P:cellular response to xenobiotic stimulus"/>
    <property type="evidence" value="ECO:0007669"/>
    <property type="project" value="EnsemblFungi"/>
</dbReference>
<feature type="transmembrane region" description="Helical" evidence="11">
    <location>
        <begin position="623"/>
        <end position="648"/>
    </location>
</feature>
<keyword evidence="7" id="KW-0067">ATP-binding</keyword>
<evidence type="ECO:0000313" key="14">
    <source>
        <dbReference type="Proteomes" id="UP000000267"/>
    </source>
</evidence>
<dbReference type="InterPro" id="IPR010929">
    <property type="entry name" value="PDR_CDR_ABC"/>
</dbReference>
<name>A7TJY8_VANPO</name>
<dbReference type="CDD" id="cd03232">
    <property type="entry name" value="ABCG_PDR_domain2"/>
    <property type="match status" value="1"/>
</dbReference>
<keyword evidence="9 11" id="KW-0472">Membrane</keyword>
<dbReference type="HOGENOM" id="CLU_000604_35_0_1"/>
<dbReference type="FunFam" id="3.40.50.300:FF:000054">
    <property type="entry name" value="ABC multidrug transporter atrF"/>
    <property type="match status" value="1"/>
</dbReference>
<dbReference type="InterPro" id="IPR013525">
    <property type="entry name" value="ABC2_TM"/>
</dbReference>
<keyword evidence="8 11" id="KW-1133">Transmembrane helix</keyword>
<dbReference type="Pfam" id="PF00005">
    <property type="entry name" value="ABC_tran"/>
    <property type="match status" value="2"/>
</dbReference>
<dbReference type="InterPro" id="IPR003593">
    <property type="entry name" value="AAA+_ATPase"/>
</dbReference>
<feature type="transmembrane region" description="Helical" evidence="11">
    <location>
        <begin position="1218"/>
        <end position="1237"/>
    </location>
</feature>
<comment type="subcellular location">
    <subcellularLocation>
        <location evidence="1">Membrane</location>
        <topology evidence="1">Multi-pass membrane protein</topology>
    </subcellularLocation>
</comment>
<feature type="region of interest" description="Disordered" evidence="10">
    <location>
        <begin position="1"/>
        <end position="70"/>
    </location>
</feature>
<evidence type="ECO:0000256" key="4">
    <source>
        <dbReference type="ARBA" id="ARBA00022692"/>
    </source>
</evidence>
<feature type="transmembrane region" description="Helical" evidence="11">
    <location>
        <begin position="1279"/>
        <end position="1297"/>
    </location>
</feature>
<dbReference type="STRING" id="436907.A7TJY8"/>
<dbReference type="Proteomes" id="UP000000267">
    <property type="component" value="Unassembled WGS sequence"/>
</dbReference>
<dbReference type="InParanoid" id="A7TJY8"/>
<feature type="transmembrane region" description="Helical" evidence="11">
    <location>
        <begin position="1304"/>
        <end position="1327"/>
    </location>
</feature>
<reference evidence="13 14" key="1">
    <citation type="journal article" date="2007" name="Proc. Natl. Acad. Sci. U.S.A.">
        <title>Independent sorting-out of thousands of duplicated gene pairs in two yeast species descended from a whole-genome duplication.</title>
        <authorList>
            <person name="Scannell D.R."/>
            <person name="Frank A.C."/>
            <person name="Conant G.C."/>
            <person name="Byrne K.P."/>
            <person name="Woolfit M."/>
            <person name="Wolfe K.H."/>
        </authorList>
    </citation>
    <scope>NUCLEOTIDE SEQUENCE [LARGE SCALE GENOMIC DNA]</scope>
    <source>
        <strain evidence="14">ATCC 22028 / DSM 70294 / BCRC 21397 / CBS 2163 / NBRC 10782 / NRRL Y-8283 / UCD 57-17</strain>
    </source>
</reference>
<dbReference type="GO" id="GO:0008559">
    <property type="term" value="F:ABC-type xenobiotic transporter activity"/>
    <property type="evidence" value="ECO:0007669"/>
    <property type="project" value="EnsemblFungi"/>
</dbReference>
<dbReference type="GO" id="GO:0055092">
    <property type="term" value="P:sterol homeostasis"/>
    <property type="evidence" value="ECO:0007669"/>
    <property type="project" value="EnsemblFungi"/>
</dbReference>
<dbReference type="RefSeq" id="XP_001645308.1">
    <property type="nucleotide sequence ID" value="XM_001645258.1"/>
</dbReference>
<feature type="domain" description="ABC transporter" evidence="12">
    <location>
        <begin position="855"/>
        <end position="1097"/>
    </location>
</feature>
<keyword evidence="5" id="KW-0677">Repeat</keyword>
<dbReference type="Pfam" id="PF06422">
    <property type="entry name" value="PDR_CDR"/>
    <property type="match status" value="1"/>
</dbReference>
<dbReference type="InterPro" id="IPR034003">
    <property type="entry name" value="ABCG_PDR_2"/>
</dbReference>
<dbReference type="SMART" id="SM00382">
    <property type="entry name" value="AAA"/>
    <property type="match status" value="2"/>
</dbReference>
<feature type="compositionally biased region" description="Low complexity" evidence="10">
    <location>
        <begin position="14"/>
        <end position="27"/>
    </location>
</feature>
<evidence type="ECO:0000256" key="10">
    <source>
        <dbReference type="SAM" id="MobiDB-lite"/>
    </source>
</evidence>
<proteinExistence type="inferred from homology"/>
<feature type="compositionally biased region" description="Basic and acidic residues" evidence="10">
    <location>
        <begin position="50"/>
        <end position="65"/>
    </location>
</feature>
<dbReference type="Gene3D" id="3.40.50.300">
    <property type="entry name" value="P-loop containing nucleotide triphosphate hydrolases"/>
    <property type="match status" value="2"/>
</dbReference>
<feature type="transmembrane region" description="Helical" evidence="11">
    <location>
        <begin position="516"/>
        <end position="537"/>
    </location>
</feature>
<comment type="similarity">
    <text evidence="2">Belongs to the ABC transporter superfamily. ABCG family. PDR (TC 3.A.1.205) subfamily.</text>
</comment>
<dbReference type="InterPro" id="IPR027417">
    <property type="entry name" value="P-loop_NTPase"/>
</dbReference>
<evidence type="ECO:0000259" key="12">
    <source>
        <dbReference type="PROSITE" id="PS50893"/>
    </source>
</evidence>
<dbReference type="GO" id="GO:0005886">
    <property type="term" value="C:plasma membrane"/>
    <property type="evidence" value="ECO:0007669"/>
    <property type="project" value="EnsemblFungi"/>
</dbReference>
<keyword evidence="6" id="KW-0547">Nucleotide-binding</keyword>
<evidence type="ECO:0000313" key="13">
    <source>
        <dbReference type="EMBL" id="EDO17450.1"/>
    </source>
</evidence>
<dbReference type="InterPro" id="IPR034001">
    <property type="entry name" value="ABCG_PDR_1"/>
</dbReference>
<dbReference type="EMBL" id="DS480404">
    <property type="protein sequence ID" value="EDO17450.1"/>
    <property type="molecule type" value="Genomic_DNA"/>
</dbReference>
<evidence type="ECO:0000256" key="2">
    <source>
        <dbReference type="ARBA" id="ARBA00006012"/>
    </source>
</evidence>
<dbReference type="InterPro" id="IPR043926">
    <property type="entry name" value="ABCG_dom"/>
</dbReference>
<feature type="transmembrane region" description="Helical" evidence="11">
    <location>
        <begin position="1458"/>
        <end position="1477"/>
    </location>
</feature>
<evidence type="ECO:0000256" key="5">
    <source>
        <dbReference type="ARBA" id="ARBA00022737"/>
    </source>
</evidence>